<name>A0A1Y1QRK6_9GAMM</name>
<evidence type="ECO:0000313" key="2">
    <source>
        <dbReference type="EMBL" id="OQX11989.1"/>
    </source>
</evidence>
<dbReference type="Proteomes" id="UP000192491">
    <property type="component" value="Unassembled WGS sequence"/>
</dbReference>
<feature type="signal peptide" evidence="1">
    <location>
        <begin position="1"/>
        <end position="27"/>
    </location>
</feature>
<evidence type="ECO:0000313" key="3">
    <source>
        <dbReference type="Proteomes" id="UP000192491"/>
    </source>
</evidence>
<evidence type="ECO:0000256" key="1">
    <source>
        <dbReference type="SAM" id="SignalP"/>
    </source>
</evidence>
<organism evidence="2 3">
    <name type="scientific">Thiothrix lacustris</name>
    <dbReference type="NCBI Taxonomy" id="525917"/>
    <lineage>
        <taxon>Bacteria</taxon>
        <taxon>Pseudomonadati</taxon>
        <taxon>Pseudomonadota</taxon>
        <taxon>Gammaproteobacteria</taxon>
        <taxon>Thiotrichales</taxon>
        <taxon>Thiotrichaceae</taxon>
        <taxon>Thiothrix</taxon>
    </lineage>
</organism>
<dbReference type="AlphaFoldDB" id="A0A1Y1QRK6"/>
<sequence>MFNKNKIAISVAVGILGVAGVMTSAQAVHVNPDGTGQVLLFPYYNARDGYVTNINLVNSTDQTKAVKIRFREGKGSQDVMDFNIYMSPEDVWTGSIQPGASKDGKSTVGTISTADRSCTLPILVNCSAGECASKPQPFTGIGVAPEDTREGYVEVIEMGVVTDETVAAGVLHKNGTPANCKTVETAWQYTDKSPLKILDKNDVPVGKFAKGEGMSAPSGGLFGSSAVINVGEGSAFAVDPIAIDNYSTVAQHHRPDHTEEYLLPSLASGDVASSSVMINNAGGAQLVQTTWGKTAKDTCKDSAGINCGSNPYPIAHVLLAPHLMNEYFLDPAFGYDGHTDWVVSFPMKKHGIHNGAQDITATFENGIFDREEGRPVAVAGGELEFGFSPPAGGGVDEVDQTSKLLREVNVLSFKSTAQSEAALSRTVLSSPVAQDISVGPFVYGWARLSFPTYDLSAGNPVGKGYGETPATYSAGSNIYKGVPALGAAFVEGNVSENAHARFGDALPHKIQRD</sequence>
<feature type="chain" id="PRO_5010997841" description="Cell surface protein" evidence="1">
    <location>
        <begin position="28"/>
        <end position="513"/>
    </location>
</feature>
<proteinExistence type="predicted"/>
<reference evidence="2 3" key="1">
    <citation type="submission" date="2017-01" db="EMBL/GenBank/DDBJ databases">
        <title>Novel large sulfur bacteria in the metagenomes of groundwater-fed chemosynthetic microbial mats in the Lake Huron basin.</title>
        <authorList>
            <person name="Sharrar A.M."/>
            <person name="Flood B.E."/>
            <person name="Bailey J.V."/>
            <person name="Jones D.S."/>
            <person name="Biddanda B."/>
            <person name="Ruberg S.A."/>
            <person name="Marcus D.N."/>
            <person name="Dick G.J."/>
        </authorList>
    </citation>
    <scope>NUCLEOTIDE SEQUENCE [LARGE SCALE GENOMIC DNA]</scope>
    <source>
        <strain evidence="2">A8</strain>
    </source>
</reference>
<protein>
    <recommendedName>
        <fullName evidence="4">Cell surface protein</fullName>
    </recommendedName>
</protein>
<keyword evidence="1" id="KW-0732">Signal</keyword>
<comment type="caution">
    <text evidence="2">The sequence shown here is derived from an EMBL/GenBank/DDBJ whole genome shotgun (WGS) entry which is preliminary data.</text>
</comment>
<accession>A0A1Y1QRK6</accession>
<gene>
    <name evidence="2" type="ORF">BWK73_16100</name>
</gene>
<dbReference type="EMBL" id="MTEJ01000075">
    <property type="protein sequence ID" value="OQX11989.1"/>
    <property type="molecule type" value="Genomic_DNA"/>
</dbReference>
<evidence type="ECO:0008006" key="4">
    <source>
        <dbReference type="Google" id="ProtNLM"/>
    </source>
</evidence>